<keyword evidence="3" id="KW-1185">Reference proteome</keyword>
<name>C6PZR2_9CLOT</name>
<evidence type="ECO:0000313" key="2">
    <source>
        <dbReference type="EMBL" id="EET85262.1"/>
    </source>
</evidence>
<dbReference type="STRING" id="536227.Ccar_17955"/>
<sequence length="275" mass="31906">MRQESDSTSNIPLCPVCGEPIGIRVLLGKNRTEHTMPRMCKCEREQCMQIEKRQEAQEKQIRLEKMFRNGLMTKEFKEMNFETWNHELGNEKMYELGIKCVKNFKEMVERNIGLLIYGKPGNGKTYFAGCIANALLKKYVPVVCVSSILILERIKYSFNKFGDEGVQNILNCLDNAELLIIDDIGTENNTNWSRSTMYQIIDSRYRKKKPLIVTSNLNIKQLKKRYDTDSEDAIGRTYDRLLNEMCTPIENNWQSIRVIKGREKTKTLGKILGIV</sequence>
<dbReference type="KEGG" id="cck:Ccar_17955"/>
<reference evidence="2 3" key="1">
    <citation type="submission" date="2009-06" db="EMBL/GenBank/DDBJ databases">
        <title>The draft genome of Clostridium carboxidivorans P7.</title>
        <authorList>
            <consortium name="US DOE Joint Genome Institute (JGI-PGF)"/>
            <person name="Lucas S."/>
            <person name="Copeland A."/>
            <person name="Lapidus A."/>
            <person name="Glavina del Rio T."/>
            <person name="Tice H."/>
            <person name="Bruce D."/>
            <person name="Goodwin L."/>
            <person name="Pitluck S."/>
            <person name="Larimer F."/>
            <person name="Land M.L."/>
            <person name="Hauser L."/>
            <person name="Hemme C.L."/>
        </authorList>
    </citation>
    <scope>NUCLEOTIDE SEQUENCE [LARGE SCALE GENOMIC DNA]</scope>
    <source>
        <strain evidence="2 3">P7</strain>
    </source>
</reference>
<dbReference type="GO" id="GO:0005524">
    <property type="term" value="F:ATP binding"/>
    <property type="evidence" value="ECO:0007669"/>
    <property type="project" value="InterPro"/>
</dbReference>
<accession>C6PZR2</accession>
<dbReference type="PATRIC" id="fig|536227.13.peg.3773"/>
<dbReference type="InterPro" id="IPR002611">
    <property type="entry name" value="IstB_ATP-bd"/>
</dbReference>
<dbReference type="Pfam" id="PF01695">
    <property type="entry name" value="IstB_IS21"/>
    <property type="match status" value="1"/>
</dbReference>
<dbReference type="NCBIfam" id="NF005992">
    <property type="entry name" value="PRK08116.1"/>
    <property type="match status" value="1"/>
</dbReference>
<dbReference type="EMBL" id="ACVI01000099">
    <property type="protein sequence ID" value="EET85262.1"/>
    <property type="molecule type" value="Genomic_DNA"/>
</dbReference>
<dbReference type="PANTHER" id="PTHR30050:SF4">
    <property type="entry name" value="ATP-BINDING PROTEIN RV3427C IN INSERTION SEQUENCE-RELATED"/>
    <property type="match status" value="1"/>
</dbReference>
<dbReference type="CDD" id="cd00009">
    <property type="entry name" value="AAA"/>
    <property type="match status" value="1"/>
</dbReference>
<dbReference type="AlphaFoldDB" id="C6PZR2"/>
<gene>
    <name evidence="2" type="ORF">CcarbDRAFT_4279</name>
</gene>
<dbReference type="InterPro" id="IPR003593">
    <property type="entry name" value="AAA+_ATPase"/>
</dbReference>
<proteinExistence type="predicted"/>
<dbReference type="SUPFAM" id="SSF52540">
    <property type="entry name" value="P-loop containing nucleoside triphosphate hydrolases"/>
    <property type="match status" value="1"/>
</dbReference>
<comment type="caution">
    <text evidence="2">The sequence shown here is derived from an EMBL/GenBank/DDBJ whole genome shotgun (WGS) entry which is preliminary data.</text>
</comment>
<protein>
    <submittedName>
        <fullName evidence="2">AAA ATPase</fullName>
    </submittedName>
</protein>
<dbReference type="SMART" id="SM00382">
    <property type="entry name" value="AAA"/>
    <property type="match status" value="1"/>
</dbReference>
<dbReference type="GO" id="GO:0006260">
    <property type="term" value="P:DNA replication"/>
    <property type="evidence" value="ECO:0007669"/>
    <property type="project" value="TreeGrafter"/>
</dbReference>
<evidence type="ECO:0000259" key="1">
    <source>
        <dbReference type="SMART" id="SM00382"/>
    </source>
</evidence>
<dbReference type="OrthoDB" id="9770694at2"/>
<feature type="domain" description="AAA+ ATPase" evidence="1">
    <location>
        <begin position="110"/>
        <end position="247"/>
    </location>
</feature>
<dbReference type="PANTHER" id="PTHR30050">
    <property type="entry name" value="CHROMOSOMAL REPLICATION INITIATOR PROTEIN DNAA"/>
    <property type="match status" value="1"/>
</dbReference>
<dbReference type="InterPro" id="IPR027417">
    <property type="entry name" value="P-loop_NTPase"/>
</dbReference>
<dbReference type="eggNOG" id="COG1484">
    <property type="taxonomic scope" value="Bacteria"/>
</dbReference>
<evidence type="ECO:0000313" key="3">
    <source>
        <dbReference type="Proteomes" id="UP000004198"/>
    </source>
</evidence>
<organism evidence="2 3">
    <name type="scientific">Clostridium carboxidivorans P7</name>
    <dbReference type="NCBI Taxonomy" id="536227"/>
    <lineage>
        <taxon>Bacteria</taxon>
        <taxon>Bacillati</taxon>
        <taxon>Bacillota</taxon>
        <taxon>Clostridia</taxon>
        <taxon>Eubacteriales</taxon>
        <taxon>Clostridiaceae</taxon>
        <taxon>Clostridium</taxon>
    </lineage>
</organism>
<dbReference type="Gene3D" id="3.40.50.300">
    <property type="entry name" value="P-loop containing nucleotide triphosphate hydrolases"/>
    <property type="match status" value="1"/>
</dbReference>
<dbReference type="Proteomes" id="UP000004198">
    <property type="component" value="Unassembled WGS sequence"/>
</dbReference>